<dbReference type="AlphaFoldDB" id="A0A0P1AX97"/>
<reference evidence="2" key="1">
    <citation type="submission" date="2014-09" db="EMBL/GenBank/DDBJ databases">
        <authorList>
            <person name="Sharma Rahul"/>
            <person name="Thines Marco"/>
        </authorList>
    </citation>
    <scope>NUCLEOTIDE SEQUENCE [LARGE SCALE GENOMIC DNA]</scope>
</reference>
<evidence type="ECO:0000313" key="2">
    <source>
        <dbReference type="Proteomes" id="UP000054928"/>
    </source>
</evidence>
<evidence type="ECO:0000313" key="1">
    <source>
        <dbReference type="EMBL" id="CEG46654.1"/>
    </source>
</evidence>
<dbReference type="Proteomes" id="UP000054928">
    <property type="component" value="Unassembled WGS sequence"/>
</dbReference>
<dbReference type="GeneID" id="36398316"/>
<protein>
    <submittedName>
        <fullName evidence="1">Uncharacterized protein</fullName>
    </submittedName>
</protein>
<sequence>MSTWWCVAEEAAFKAVKSHMANSNGLQTLIVFESRQYLSDREEPKSQFQRENMIWSYLGYTIWG</sequence>
<accession>A0A0P1AX97</accession>
<keyword evidence="2" id="KW-1185">Reference proteome</keyword>
<proteinExistence type="predicted"/>
<name>A0A0P1AX97_PLAHL</name>
<organism evidence="1 2">
    <name type="scientific">Plasmopara halstedii</name>
    <name type="common">Downy mildew of sunflower</name>
    <dbReference type="NCBI Taxonomy" id="4781"/>
    <lineage>
        <taxon>Eukaryota</taxon>
        <taxon>Sar</taxon>
        <taxon>Stramenopiles</taxon>
        <taxon>Oomycota</taxon>
        <taxon>Peronosporomycetes</taxon>
        <taxon>Peronosporales</taxon>
        <taxon>Peronosporaceae</taxon>
        <taxon>Plasmopara</taxon>
    </lineage>
</organism>
<dbReference type="RefSeq" id="XP_024583023.1">
    <property type="nucleotide sequence ID" value="XM_024717533.1"/>
</dbReference>
<dbReference type="EMBL" id="CCYD01002107">
    <property type="protein sequence ID" value="CEG46654.1"/>
    <property type="molecule type" value="Genomic_DNA"/>
</dbReference>